<dbReference type="GeneID" id="24111307"/>
<keyword evidence="2" id="KW-1185">Reference proteome</keyword>
<reference evidence="2" key="1">
    <citation type="journal article" date="2013" name="Genome Announc.">
        <title>Draft genome sequence of the basidiomycetous yeast-like fungus Pseudozyma hubeiensis SY62, which produces an abundant amount of the biosurfactant mannosylerythritol lipids.</title>
        <authorList>
            <person name="Konishi M."/>
            <person name="Hatada Y."/>
            <person name="Horiuchi J."/>
        </authorList>
    </citation>
    <scope>NUCLEOTIDE SEQUENCE [LARGE SCALE GENOMIC DNA]</scope>
    <source>
        <strain evidence="2">SY62</strain>
    </source>
</reference>
<dbReference type="Proteomes" id="UP000014071">
    <property type="component" value="Unassembled WGS sequence"/>
</dbReference>
<accession>R9PAP6</accession>
<evidence type="ECO:0000313" key="1">
    <source>
        <dbReference type="EMBL" id="GAC98441.1"/>
    </source>
</evidence>
<protein>
    <submittedName>
        <fullName evidence="1">Uncharacterized protein</fullName>
    </submittedName>
</protein>
<organism evidence="1 2">
    <name type="scientific">Pseudozyma hubeiensis (strain SY62)</name>
    <name type="common">Yeast</name>
    <dbReference type="NCBI Taxonomy" id="1305764"/>
    <lineage>
        <taxon>Eukaryota</taxon>
        <taxon>Fungi</taxon>
        <taxon>Dikarya</taxon>
        <taxon>Basidiomycota</taxon>
        <taxon>Ustilaginomycotina</taxon>
        <taxon>Ustilaginomycetes</taxon>
        <taxon>Ustilaginales</taxon>
        <taxon>Ustilaginaceae</taxon>
        <taxon>Pseudozyma</taxon>
    </lineage>
</organism>
<dbReference type="RefSeq" id="XP_012192028.1">
    <property type="nucleotide sequence ID" value="XM_012336638.1"/>
</dbReference>
<dbReference type="AlphaFoldDB" id="R9PAP6"/>
<gene>
    <name evidence="1" type="ORF">PHSY_006035</name>
</gene>
<proteinExistence type="predicted"/>
<dbReference type="EMBL" id="DF238820">
    <property type="protein sequence ID" value="GAC98441.1"/>
    <property type="molecule type" value="Genomic_DNA"/>
</dbReference>
<dbReference type="HOGENOM" id="CLU_1982545_0_0_1"/>
<sequence length="126" mass="14276">MKRVSSATKVFESVYTWTRRWFGLRGKQQRRRRRSASTSVTLTVHSNRAYCCFGRLPTPLGSRPTGLMSSTQCCIVLFSLGLNLSASLERFDHNEKRNSECDVYRKSNTAIYGGCFGHSTSDRAKP</sequence>
<name>R9PAP6_PSEHS</name>
<evidence type="ECO:0000313" key="2">
    <source>
        <dbReference type="Proteomes" id="UP000014071"/>
    </source>
</evidence>